<dbReference type="Gene3D" id="1.20.1280.50">
    <property type="match status" value="1"/>
</dbReference>
<dbReference type="InterPro" id="IPR036322">
    <property type="entry name" value="WD40_repeat_dom_sf"/>
</dbReference>
<evidence type="ECO:0000256" key="5">
    <source>
        <dbReference type="ARBA" id="ARBA00030034"/>
    </source>
</evidence>
<sequence>MPKRSREDERTPSPTAKRLRATADRTDRLSSLSDELLIQILSFLPIPSLITCQRLSRRFHSLAGDSELWKRLYYSRWVWPRARRLANSRHSVSSQKALDYSPRVSKWLGHSHLMEEGRATNWKRQYRLRHNWSKGTCRVSEVEVAQPPVPQMLVKLYAGMVFTADSDSGLRVWSTKRPSCCLASFPFRDAIGKVPGAPTALAAAKGSSQDSIEITVGFEDGHFMVYEMQTPKLRLVLRLSHAASSEGAVTAVASSSPYVLMISQHKVLSLYELPWRQIDMSTDATLEPPRPVASLTANNIFAPISLSIRNSASEIVASIAYSFYRVGCGWSLGIQELRLNSDGEHLGSRLATTVDSQYGADLVRLPIDPRRGRRHGSIAHQFSAVSAEPSILHNEPPTSLSYSHPYLLSSHADNTLTMYLVVSTSNSLSIKGGRRLWGHTSSVSGVQVSERGKAVSVGARGHDIRIWELEAVASSPFSSQRALQGDSSVQVSPENKLRRRSVGFGIAPVALDTSCGELRSVFEDITEELSSRDSWIGFDEEQVIVLRERGVGTQLLECYDFT</sequence>
<evidence type="ECO:0000256" key="8">
    <source>
        <dbReference type="SAM" id="MobiDB-lite"/>
    </source>
</evidence>
<reference evidence="10 11" key="1">
    <citation type="journal article" date="2024" name="IMA Fungus">
        <title>IMA Genome - F19 : A genome assembly and annotation guide to empower mycologists, including annotated draft genome sequences of Ceratocystis pirilliformis, Diaporthe australafricana, Fusarium ophioides, Paecilomyces lecythidis, and Sporothrix stenoceras.</title>
        <authorList>
            <person name="Aylward J."/>
            <person name="Wilson A.M."/>
            <person name="Visagie C.M."/>
            <person name="Spraker J."/>
            <person name="Barnes I."/>
            <person name="Buitendag C."/>
            <person name="Ceriani C."/>
            <person name="Del Mar Angel L."/>
            <person name="du Plessis D."/>
            <person name="Fuchs T."/>
            <person name="Gasser K."/>
            <person name="Kramer D."/>
            <person name="Li W."/>
            <person name="Munsamy K."/>
            <person name="Piso A."/>
            <person name="Price J.L."/>
            <person name="Sonnekus B."/>
            <person name="Thomas C."/>
            <person name="van der Nest A."/>
            <person name="van Dijk A."/>
            <person name="van Heerden A."/>
            <person name="van Vuuren N."/>
            <person name="Yilmaz N."/>
            <person name="Duong T.A."/>
            <person name="van der Merwe N.A."/>
            <person name="Wingfield M.J."/>
            <person name="Wingfield B.D."/>
        </authorList>
    </citation>
    <scope>NUCLEOTIDE SEQUENCE [LARGE SCALE GENOMIC DNA]</scope>
    <source>
        <strain evidence="10 11">CMW 18167</strain>
    </source>
</reference>
<feature type="region of interest" description="Disordered" evidence="8">
    <location>
        <begin position="1"/>
        <end position="24"/>
    </location>
</feature>
<comment type="similarity">
    <text evidence="2">Belongs to the WD repeat MET30/SCONB/SCON-2 family.</text>
</comment>
<name>A0ABR3X0Q5_9EURO</name>
<dbReference type="PROSITE" id="PS50082">
    <property type="entry name" value="WD_REPEATS_2"/>
    <property type="match status" value="1"/>
</dbReference>
<keyword evidence="11" id="KW-1185">Reference proteome</keyword>
<evidence type="ECO:0000259" key="9">
    <source>
        <dbReference type="PROSITE" id="PS50181"/>
    </source>
</evidence>
<accession>A0ABR3X0Q5</accession>
<evidence type="ECO:0000256" key="7">
    <source>
        <dbReference type="PROSITE-ProRule" id="PRU00221"/>
    </source>
</evidence>
<organism evidence="10 11">
    <name type="scientific">Paecilomyces lecythidis</name>
    <dbReference type="NCBI Taxonomy" id="3004212"/>
    <lineage>
        <taxon>Eukaryota</taxon>
        <taxon>Fungi</taxon>
        <taxon>Dikarya</taxon>
        <taxon>Ascomycota</taxon>
        <taxon>Pezizomycotina</taxon>
        <taxon>Eurotiomycetes</taxon>
        <taxon>Eurotiomycetidae</taxon>
        <taxon>Eurotiales</taxon>
        <taxon>Thermoascaceae</taxon>
        <taxon>Paecilomyces</taxon>
    </lineage>
</organism>
<evidence type="ECO:0000256" key="6">
    <source>
        <dbReference type="ARBA" id="ARBA00032113"/>
    </source>
</evidence>
<gene>
    <name evidence="10" type="ORF">Plec18167_007959</name>
</gene>
<dbReference type="EMBL" id="JAVDPF010000035">
    <property type="protein sequence ID" value="KAL1869293.1"/>
    <property type="molecule type" value="Genomic_DNA"/>
</dbReference>
<comment type="subunit">
    <text evidence="3">Component of the SCF(sconB) E3 ubiquitin ligase complex.</text>
</comment>
<evidence type="ECO:0000256" key="4">
    <source>
        <dbReference type="ARBA" id="ARBA00015819"/>
    </source>
</evidence>
<feature type="repeat" description="WD" evidence="7">
    <location>
        <begin position="436"/>
        <end position="470"/>
    </location>
</feature>
<protein>
    <recommendedName>
        <fullName evidence="4">Probable E3 ubiquitin ligase complex SCF subunit sconB</fullName>
    </recommendedName>
    <alternativeName>
        <fullName evidence="6">Sulfur controller B</fullName>
    </alternativeName>
    <alternativeName>
        <fullName evidence="5">Sulfur metabolite repression control protein B</fullName>
    </alternativeName>
</protein>
<evidence type="ECO:0000313" key="10">
    <source>
        <dbReference type="EMBL" id="KAL1869293.1"/>
    </source>
</evidence>
<dbReference type="Pfam" id="PF25499">
    <property type="entry name" value="Beta-prop_pof12"/>
    <property type="match status" value="1"/>
</dbReference>
<dbReference type="PANTHER" id="PTHR12874:SF9">
    <property type="entry name" value="F-BOX ONLY PROTEIN 48"/>
    <property type="match status" value="1"/>
</dbReference>
<feature type="compositionally biased region" description="Basic and acidic residues" evidence="8">
    <location>
        <begin position="1"/>
        <end position="11"/>
    </location>
</feature>
<evidence type="ECO:0000256" key="1">
    <source>
        <dbReference type="ARBA" id="ARBA00002730"/>
    </source>
</evidence>
<comment type="function">
    <text evidence="1">Component of the SCF(sconB) E3 ubiquitin ligase complex involved in the regulation of sulfur metabolite repression, probably by mediating the inactivation or degradation of the metR transcription factor.</text>
</comment>
<dbReference type="SMART" id="SM00256">
    <property type="entry name" value="FBOX"/>
    <property type="match status" value="1"/>
</dbReference>
<proteinExistence type="inferred from homology"/>
<feature type="domain" description="F-box" evidence="9">
    <location>
        <begin position="26"/>
        <end position="72"/>
    </location>
</feature>
<dbReference type="Pfam" id="PF12937">
    <property type="entry name" value="F-box-like"/>
    <property type="match status" value="1"/>
</dbReference>
<dbReference type="InterPro" id="IPR001810">
    <property type="entry name" value="F-box_dom"/>
</dbReference>
<comment type="caution">
    <text evidence="10">The sequence shown here is derived from an EMBL/GenBank/DDBJ whole genome shotgun (WGS) entry which is preliminary data.</text>
</comment>
<dbReference type="PROSITE" id="PS50181">
    <property type="entry name" value="FBOX"/>
    <property type="match status" value="1"/>
</dbReference>
<dbReference type="SUPFAM" id="SSF81383">
    <property type="entry name" value="F-box domain"/>
    <property type="match status" value="1"/>
</dbReference>
<dbReference type="Proteomes" id="UP001583193">
    <property type="component" value="Unassembled WGS sequence"/>
</dbReference>
<dbReference type="PROSITE" id="PS50294">
    <property type="entry name" value="WD_REPEATS_REGION"/>
    <property type="match status" value="1"/>
</dbReference>
<evidence type="ECO:0000256" key="2">
    <source>
        <dbReference type="ARBA" id="ARBA00007968"/>
    </source>
</evidence>
<evidence type="ECO:0000313" key="11">
    <source>
        <dbReference type="Proteomes" id="UP001583193"/>
    </source>
</evidence>
<dbReference type="InterPro" id="IPR036047">
    <property type="entry name" value="F-box-like_dom_sf"/>
</dbReference>
<dbReference type="SUPFAM" id="SSF50978">
    <property type="entry name" value="WD40 repeat-like"/>
    <property type="match status" value="1"/>
</dbReference>
<evidence type="ECO:0000256" key="3">
    <source>
        <dbReference type="ARBA" id="ARBA00011725"/>
    </source>
</evidence>
<dbReference type="InterPro" id="IPR015943">
    <property type="entry name" value="WD40/YVTN_repeat-like_dom_sf"/>
</dbReference>
<keyword evidence="7" id="KW-0853">WD repeat</keyword>
<dbReference type="Gene3D" id="2.130.10.10">
    <property type="entry name" value="YVTN repeat-like/Quinoprotein amine dehydrogenase"/>
    <property type="match status" value="1"/>
</dbReference>
<dbReference type="PANTHER" id="PTHR12874">
    <property type="entry name" value="F-BOX ONLY PROTEIN 48-RELATED"/>
    <property type="match status" value="1"/>
</dbReference>
<dbReference type="InterPro" id="IPR001680">
    <property type="entry name" value="WD40_rpt"/>
</dbReference>